<keyword evidence="7 9" id="KW-0560">Oxidoreductase</keyword>
<evidence type="ECO:0000256" key="1">
    <source>
        <dbReference type="ARBA" id="ARBA00001954"/>
    </source>
</evidence>
<comment type="catalytic activity">
    <reaction evidence="9">
        <text>3-hydroxyanthranilate + O2 = (2Z,4Z)-2-amino-3-carboxymuconate 6-semialdehyde</text>
        <dbReference type="Rhea" id="RHEA:17953"/>
        <dbReference type="ChEBI" id="CHEBI:15379"/>
        <dbReference type="ChEBI" id="CHEBI:36559"/>
        <dbReference type="ChEBI" id="CHEBI:77612"/>
        <dbReference type="EC" id="1.13.11.6"/>
    </reaction>
</comment>
<dbReference type="GO" id="GO:0008198">
    <property type="term" value="F:ferrous iron binding"/>
    <property type="evidence" value="ECO:0007669"/>
    <property type="project" value="UniProtKB-UniRule"/>
</dbReference>
<comment type="function">
    <text evidence="2 9">Catalyzes the oxidative ring opening of 3-hydroxyanthranilate to 2-amino-3-carboxymuconate semialdehyde, which spontaneously cyclizes to quinolinate.</text>
</comment>
<evidence type="ECO:0000256" key="7">
    <source>
        <dbReference type="ARBA" id="ARBA00023002"/>
    </source>
</evidence>
<dbReference type="InterPro" id="IPR011051">
    <property type="entry name" value="RmlC_Cupin_sf"/>
</dbReference>
<keyword evidence="10" id="KW-1133">Transmembrane helix</keyword>
<evidence type="ECO:0000256" key="4">
    <source>
        <dbReference type="ARBA" id="ARBA00022642"/>
    </source>
</evidence>
<dbReference type="GO" id="GO:0000334">
    <property type="term" value="F:3-hydroxyanthranilate 3,4-dioxygenase activity"/>
    <property type="evidence" value="ECO:0007669"/>
    <property type="project" value="UniProtKB-UniRule"/>
</dbReference>
<dbReference type="InterPro" id="IPR014710">
    <property type="entry name" value="RmlC-like_jellyroll"/>
</dbReference>
<proteinExistence type="inferred from homology"/>
<feature type="binding site" evidence="9">
    <location>
        <position position="654"/>
    </location>
    <ligand>
        <name>a divalent metal cation</name>
        <dbReference type="ChEBI" id="CHEBI:60240"/>
    </ligand>
</feature>
<comment type="cofactor">
    <cofactor evidence="1 9">
        <name>Fe(2+)</name>
        <dbReference type="ChEBI" id="CHEBI:29033"/>
    </cofactor>
</comment>
<feature type="binding site" evidence="9">
    <location>
        <position position="570"/>
    </location>
    <ligand>
        <name>O2</name>
        <dbReference type="ChEBI" id="CHEBI:15379"/>
    </ligand>
</feature>
<feature type="binding site" evidence="9">
    <location>
        <position position="636"/>
    </location>
    <ligand>
        <name>substrate</name>
    </ligand>
</feature>
<dbReference type="EC" id="1.13.11.6" evidence="9"/>
<dbReference type="UniPathway" id="UPA00253">
    <property type="reaction ID" value="UER00330"/>
</dbReference>
<evidence type="ECO:0000256" key="3">
    <source>
        <dbReference type="ARBA" id="ARBA00022490"/>
    </source>
</evidence>
<comment type="similarity">
    <text evidence="9">Belongs to the 3-HAO family.</text>
</comment>
<keyword evidence="8 9" id="KW-0408">Iron</keyword>
<dbReference type="GO" id="GO:0006569">
    <property type="term" value="P:L-tryptophan catabolic process"/>
    <property type="evidence" value="ECO:0007669"/>
    <property type="project" value="UniProtKB-UniRule"/>
</dbReference>
<gene>
    <name evidence="9" type="primary">BNA1</name>
    <name evidence="11" type="ORF">AC578_10170</name>
</gene>
<dbReference type="OrthoDB" id="204928at2759"/>
<evidence type="ECO:0000313" key="12">
    <source>
        <dbReference type="Proteomes" id="UP000070133"/>
    </source>
</evidence>
<keyword evidence="10" id="KW-0472">Membrane</keyword>
<dbReference type="FunFam" id="2.60.120.10:FF:000093">
    <property type="entry name" value="3-hydroxyanthranilate 3,4-dioxygenase"/>
    <property type="match status" value="1"/>
</dbReference>
<evidence type="ECO:0000256" key="2">
    <source>
        <dbReference type="ARBA" id="ARBA00002752"/>
    </source>
</evidence>
<sequence length="711" mass="79178">MVFGVKFSFNLTREYPYPWFPWVVIIGGTLVTVLLSILSYGTAGYNLAQVASQDPNVTEQQNSFLGPRLGNLLGVSQSFCTPTVLPLGSLLYTNNTALAYTLVATGHDNGTALGSLSYQNSPLLNCTIQAVRIDLLALERSAVQLSRSQQGARLRTGVNCKTMTPQGIMRVNLTTEYQLDDDGTDTRTFFEENRTTKASIYWGERLINMYWANMVSSMYDSNRDAQYEKGVIILSPSESRLPTDAAGVKSLEFFSAWCSFVPSSANIYDLGQQYCDTSSIPKLMASNGTGNRPLPGIWNAADSLAKAISYTVLTDLGQKGPYINILTDPDLLEHFTKNVTAIKKQKYWDNHSWIGGYLGSRPYEPARETHRPLGVHPSSLQVTYICQVPQRKPIGALIVAILVTDLVLLQTIWKVFKFVVDEYVVPRDFNMDELYFYKDRPLTAMGIARANTVASASGEPITSILQRSVRPEVRRVVQTMLALRKPLAFTGVARQARTAKILAPDGSFLQRNTPICAFTSSSRHHAALLPPLNLPKWLSENSHLLKPPVNNYCVYSDPLTVMVVGGPNARTDYHINDTPEFFYQYKGRMLLKTIQNIDGVETFKDVYINEGEMFLLPGNTPHNPVRFADTVGVVIEQPRPEESLDRLRWYCQNCGTKVHEAAFHCTDLGSQIKDAVNAFKADEEKRKCGKCGEICDTAPKEEVMEAMRTGS</sequence>
<evidence type="ECO:0000256" key="9">
    <source>
        <dbReference type="HAMAP-Rule" id="MF_03019"/>
    </source>
</evidence>
<dbReference type="Gene3D" id="2.60.120.10">
    <property type="entry name" value="Jelly Rolls"/>
    <property type="match status" value="1"/>
</dbReference>
<feature type="transmembrane region" description="Helical" evidence="10">
    <location>
        <begin position="20"/>
        <end position="40"/>
    </location>
</feature>
<organism evidence="11 12">
    <name type="scientific">Pseudocercospora eumusae</name>
    <dbReference type="NCBI Taxonomy" id="321146"/>
    <lineage>
        <taxon>Eukaryota</taxon>
        <taxon>Fungi</taxon>
        <taxon>Dikarya</taxon>
        <taxon>Ascomycota</taxon>
        <taxon>Pezizomycotina</taxon>
        <taxon>Dothideomycetes</taxon>
        <taxon>Dothideomycetidae</taxon>
        <taxon>Mycosphaerellales</taxon>
        <taxon>Mycosphaerellaceae</taxon>
        <taxon>Pseudocercospora</taxon>
    </lineage>
</organism>
<keyword evidence="12" id="KW-1185">Reference proteome</keyword>
<evidence type="ECO:0000256" key="5">
    <source>
        <dbReference type="ARBA" id="ARBA00022723"/>
    </source>
</evidence>
<accession>A0A139HZ13</accession>
<comment type="subcellular location">
    <subcellularLocation>
        <location evidence="9">Cytoplasm</location>
    </subcellularLocation>
</comment>
<feature type="binding site" evidence="9">
    <location>
        <position position="580"/>
    </location>
    <ligand>
        <name>Fe cation</name>
        <dbReference type="ChEBI" id="CHEBI:24875"/>
        <note>catalytic</note>
    </ligand>
</feature>
<dbReference type="GO" id="GO:0034354">
    <property type="term" value="P:'de novo' NAD+ biosynthetic process from L-tryptophan"/>
    <property type="evidence" value="ECO:0007669"/>
    <property type="project" value="UniProtKB-UniRule"/>
</dbReference>
<dbReference type="SUPFAM" id="SSF51182">
    <property type="entry name" value="RmlC-like cupins"/>
    <property type="match status" value="1"/>
</dbReference>
<reference evidence="11 12" key="1">
    <citation type="submission" date="2015-07" db="EMBL/GenBank/DDBJ databases">
        <title>Comparative genomics of the Sigatoka disease complex on banana suggests a link between parallel evolutionary changes in Pseudocercospora fijiensis and Pseudocercospora eumusae and increased virulence on the banana host.</title>
        <authorList>
            <person name="Chang T.-C."/>
            <person name="Salvucci A."/>
            <person name="Crous P.W."/>
            <person name="Stergiopoulos I."/>
        </authorList>
    </citation>
    <scope>NUCLEOTIDE SEQUENCE [LARGE SCALE GENOMIC DNA]</scope>
    <source>
        <strain evidence="11 12">CBS 114824</strain>
    </source>
</reference>
<dbReference type="AlphaFoldDB" id="A0A139HZ13"/>
<dbReference type="InterPro" id="IPR010329">
    <property type="entry name" value="3hydroanth_dOase"/>
</dbReference>
<protein>
    <recommendedName>
        <fullName evidence="9">3-hydroxyanthranilate 3,4-dioxygenase</fullName>
        <ecNumber evidence="9">1.13.11.6</ecNumber>
    </recommendedName>
    <alternativeName>
        <fullName evidence="9">3-hydroxyanthranilate oxygenase</fullName>
        <shortName evidence="9">3-HAO</shortName>
    </alternativeName>
    <alternativeName>
        <fullName evidence="9">3-hydroxyanthranilic acid dioxygenase</fullName>
        <shortName evidence="9">HAD</shortName>
    </alternativeName>
    <alternativeName>
        <fullName evidence="9">Biosynthesis of nicotinic acid protein 1</fullName>
    </alternativeName>
</protein>
<comment type="pathway">
    <text evidence="9">Cofactor biosynthesis; NAD(+) biosynthesis; quinolinate from L-kynurenine: step 3/3.</text>
</comment>
<feature type="binding site" evidence="9">
    <location>
        <position position="691"/>
    </location>
    <ligand>
        <name>a divalent metal cation</name>
        <dbReference type="ChEBI" id="CHEBI:60240"/>
    </ligand>
</feature>
<evidence type="ECO:0000313" key="11">
    <source>
        <dbReference type="EMBL" id="KXT07705.1"/>
    </source>
</evidence>
<dbReference type="HAMAP" id="MF_00825">
    <property type="entry name" value="3_HAO"/>
    <property type="match status" value="1"/>
</dbReference>
<dbReference type="Proteomes" id="UP000070133">
    <property type="component" value="Unassembled WGS sequence"/>
</dbReference>
<dbReference type="Pfam" id="PF06052">
    <property type="entry name" value="3-HAO"/>
    <property type="match status" value="1"/>
</dbReference>
<dbReference type="PANTHER" id="PTHR15497:SF1">
    <property type="entry name" value="3-HYDROXYANTHRANILATE 3,4-DIOXYGENASE"/>
    <property type="match status" value="1"/>
</dbReference>
<dbReference type="STRING" id="321146.A0A139HZ13"/>
<dbReference type="GO" id="GO:0043420">
    <property type="term" value="P:anthranilate metabolic process"/>
    <property type="evidence" value="ECO:0007669"/>
    <property type="project" value="UniProtKB-UniRule"/>
</dbReference>
<feature type="binding site" evidence="9">
    <location>
        <position position="626"/>
    </location>
    <ligand>
        <name>substrate</name>
    </ligand>
</feature>
<name>A0A139HZ13_9PEZI</name>
<feature type="binding site" evidence="9">
    <location>
        <position position="622"/>
    </location>
    <ligand>
        <name>Fe cation</name>
        <dbReference type="ChEBI" id="CHEBI:24875"/>
        <note>catalytic</note>
    </ligand>
</feature>
<keyword evidence="3 9" id="KW-0963">Cytoplasm</keyword>
<dbReference type="GO" id="GO:0005737">
    <property type="term" value="C:cytoplasm"/>
    <property type="evidence" value="ECO:0007669"/>
    <property type="project" value="UniProtKB-SubCell"/>
</dbReference>
<keyword evidence="5 9" id="KW-0479">Metal-binding</keyword>
<dbReference type="PANTHER" id="PTHR15497">
    <property type="entry name" value="3-HYDROXYANTHRANILATE 3,4-DIOXYGENASE"/>
    <property type="match status" value="1"/>
</dbReference>
<evidence type="ECO:0000256" key="10">
    <source>
        <dbReference type="SAM" id="Phobius"/>
    </source>
</evidence>
<feature type="binding site" evidence="9">
    <location>
        <position position="688"/>
    </location>
    <ligand>
        <name>a divalent metal cation</name>
        <dbReference type="ChEBI" id="CHEBI:60240"/>
    </ligand>
</feature>
<evidence type="ECO:0000256" key="6">
    <source>
        <dbReference type="ARBA" id="ARBA00022964"/>
    </source>
</evidence>
<feature type="binding site" evidence="9">
    <location>
        <position position="651"/>
    </location>
    <ligand>
        <name>a divalent metal cation</name>
        <dbReference type="ChEBI" id="CHEBI:60240"/>
    </ligand>
</feature>
<dbReference type="EMBL" id="LFZN01000001">
    <property type="protein sequence ID" value="KXT07705.1"/>
    <property type="molecule type" value="Genomic_DNA"/>
</dbReference>
<dbReference type="NCBIfam" id="TIGR03037">
    <property type="entry name" value="anthran_nbaC"/>
    <property type="match status" value="1"/>
</dbReference>
<dbReference type="CDD" id="cd06123">
    <property type="entry name" value="cupin_HAO"/>
    <property type="match status" value="1"/>
</dbReference>
<keyword evidence="10" id="KW-0812">Transmembrane</keyword>
<dbReference type="GO" id="GO:0019805">
    <property type="term" value="P:quinolinate biosynthetic process"/>
    <property type="evidence" value="ECO:0007669"/>
    <property type="project" value="UniProtKB-UniRule"/>
</dbReference>
<feature type="transmembrane region" description="Helical" evidence="10">
    <location>
        <begin position="394"/>
        <end position="413"/>
    </location>
</feature>
<comment type="caution">
    <text evidence="11">The sequence shown here is derived from an EMBL/GenBank/DDBJ whole genome shotgun (WGS) entry which is preliminary data.</text>
</comment>
<feature type="binding site" evidence="9">
    <location>
        <position position="574"/>
    </location>
    <ligand>
        <name>Fe cation</name>
        <dbReference type="ChEBI" id="CHEBI:24875"/>
        <note>catalytic</note>
    </ligand>
</feature>
<keyword evidence="4 9" id="KW-0662">Pyridine nucleotide biosynthesis</keyword>
<evidence type="ECO:0000256" key="8">
    <source>
        <dbReference type="ARBA" id="ARBA00023004"/>
    </source>
</evidence>
<feature type="binding site" evidence="9">
    <location>
        <position position="580"/>
    </location>
    <ligand>
        <name>substrate</name>
    </ligand>
</feature>
<keyword evidence="6 9" id="KW-0223">Dioxygenase</keyword>